<evidence type="ECO:0000256" key="1">
    <source>
        <dbReference type="ARBA" id="ARBA00009437"/>
    </source>
</evidence>
<feature type="domain" description="HTH lysR-type" evidence="5">
    <location>
        <begin position="1"/>
        <end position="58"/>
    </location>
</feature>
<dbReference type="Gene3D" id="1.10.10.10">
    <property type="entry name" value="Winged helix-like DNA-binding domain superfamily/Winged helix DNA-binding domain"/>
    <property type="match status" value="1"/>
</dbReference>
<dbReference type="PANTHER" id="PTHR30419">
    <property type="entry name" value="HTH-TYPE TRANSCRIPTIONAL REGULATOR YBHD"/>
    <property type="match status" value="1"/>
</dbReference>
<protein>
    <submittedName>
        <fullName evidence="6">HTH-type transcriptional regulator CynR</fullName>
    </submittedName>
</protein>
<dbReference type="InterPro" id="IPR005119">
    <property type="entry name" value="LysR_subst-bd"/>
</dbReference>
<evidence type="ECO:0000256" key="2">
    <source>
        <dbReference type="ARBA" id="ARBA00023015"/>
    </source>
</evidence>
<organism evidence="6">
    <name type="scientific">Aliivibrio wodanis</name>
    <dbReference type="NCBI Taxonomy" id="80852"/>
    <lineage>
        <taxon>Bacteria</taxon>
        <taxon>Pseudomonadati</taxon>
        <taxon>Pseudomonadota</taxon>
        <taxon>Gammaproteobacteria</taxon>
        <taxon>Vibrionales</taxon>
        <taxon>Vibrionaceae</taxon>
        <taxon>Aliivibrio</taxon>
    </lineage>
</organism>
<dbReference type="InterPro" id="IPR050950">
    <property type="entry name" value="HTH-type_LysR_regulators"/>
</dbReference>
<proteinExistence type="inferred from homology"/>
<dbReference type="PANTHER" id="PTHR30419:SF25">
    <property type="entry name" value="HTH-TYPE TRANSCRIPTIONAL REGULATOR YTLI"/>
    <property type="match status" value="1"/>
</dbReference>
<dbReference type="InterPro" id="IPR000847">
    <property type="entry name" value="LysR_HTH_N"/>
</dbReference>
<dbReference type="Pfam" id="PF00126">
    <property type="entry name" value="HTH_1"/>
    <property type="match status" value="1"/>
</dbReference>
<accession>A0A5Q4ZVI8</accession>
<dbReference type="GO" id="GO:0003677">
    <property type="term" value="F:DNA binding"/>
    <property type="evidence" value="ECO:0007669"/>
    <property type="project" value="UniProtKB-KW"/>
</dbReference>
<dbReference type="GO" id="GO:0005829">
    <property type="term" value="C:cytosol"/>
    <property type="evidence" value="ECO:0007669"/>
    <property type="project" value="TreeGrafter"/>
</dbReference>
<dbReference type="SUPFAM" id="SSF53850">
    <property type="entry name" value="Periplasmic binding protein-like II"/>
    <property type="match status" value="1"/>
</dbReference>
<reference evidence="6" key="1">
    <citation type="submission" date="2019-09" db="EMBL/GenBank/DDBJ databases">
        <authorList>
            <person name="Hjerde E."/>
        </authorList>
    </citation>
    <scope>NUCLEOTIDE SEQUENCE</scope>
    <source>
        <strain evidence="6">06/09/160</strain>
    </source>
</reference>
<evidence type="ECO:0000313" key="6">
    <source>
        <dbReference type="EMBL" id="VVV05927.1"/>
    </source>
</evidence>
<dbReference type="Pfam" id="PF03466">
    <property type="entry name" value="LysR_substrate"/>
    <property type="match status" value="1"/>
</dbReference>
<dbReference type="FunFam" id="1.10.10.10:FF:000001">
    <property type="entry name" value="LysR family transcriptional regulator"/>
    <property type="match status" value="1"/>
</dbReference>
<evidence type="ECO:0000259" key="5">
    <source>
        <dbReference type="PROSITE" id="PS50931"/>
    </source>
</evidence>
<comment type="similarity">
    <text evidence="1">Belongs to the LysR transcriptional regulatory family.</text>
</comment>
<dbReference type="InterPro" id="IPR036390">
    <property type="entry name" value="WH_DNA-bd_sf"/>
</dbReference>
<evidence type="ECO:0000256" key="3">
    <source>
        <dbReference type="ARBA" id="ARBA00023125"/>
    </source>
</evidence>
<dbReference type="PRINTS" id="PR00039">
    <property type="entry name" value="HTHLYSR"/>
</dbReference>
<dbReference type="AlphaFoldDB" id="A0A5Q4ZVI8"/>
<dbReference type="EMBL" id="LR721751">
    <property type="protein sequence ID" value="VVV05927.1"/>
    <property type="molecule type" value="Genomic_DNA"/>
</dbReference>
<dbReference type="PROSITE" id="PS50931">
    <property type="entry name" value="HTH_LYSR"/>
    <property type="match status" value="1"/>
</dbReference>
<evidence type="ECO:0000256" key="4">
    <source>
        <dbReference type="ARBA" id="ARBA00023163"/>
    </source>
</evidence>
<gene>
    <name evidence="6" type="primary">cynR_2</name>
    <name evidence="6" type="ORF">AW0309160_03410</name>
</gene>
<dbReference type="InterPro" id="IPR036388">
    <property type="entry name" value="WH-like_DNA-bd_sf"/>
</dbReference>
<dbReference type="Gene3D" id="3.40.190.290">
    <property type="match status" value="1"/>
</dbReference>
<sequence>MMEKQYRYFYEVARQGSIKAAADKLFISQPTLTTAIKKLEDVLGTLLFHRKSKGVELTSAGWVYYRYVQDIYEKHGQMMHQLSDMKARSQGKIKIGIGEAWWECFAADVIKQFIETHPNNSLYIEFGNGLSMLSHLLNGDIDLFIGHEIENIDSRNRVRFIPLFTEYEALYVREGHPLLNENKGSDNSHYPQIKVTPDHSRDGKVLNDKGAETFALKAQQAKVIYELDSLKASIDMLKMSDAIMPYTDKIKSKMALQGVVTLPTEQCKTGVVGIYSNTEVLSENMEYLVGLFKR</sequence>
<keyword evidence="2" id="KW-0805">Transcription regulation</keyword>
<keyword evidence="3" id="KW-0238">DNA-binding</keyword>
<dbReference type="SUPFAM" id="SSF46785">
    <property type="entry name" value="Winged helix' DNA-binding domain"/>
    <property type="match status" value="1"/>
</dbReference>
<dbReference type="GO" id="GO:0003700">
    <property type="term" value="F:DNA-binding transcription factor activity"/>
    <property type="evidence" value="ECO:0007669"/>
    <property type="project" value="InterPro"/>
</dbReference>
<keyword evidence="4" id="KW-0804">Transcription</keyword>
<name>A0A5Q4ZVI8_9GAMM</name>
<dbReference type="CDD" id="cd05466">
    <property type="entry name" value="PBP2_LTTR_substrate"/>
    <property type="match status" value="1"/>
</dbReference>